<organism evidence="4 5">
    <name type="scientific">Staphylococcus aureus</name>
    <dbReference type="NCBI Taxonomy" id="1280"/>
    <lineage>
        <taxon>Bacteria</taxon>
        <taxon>Bacillati</taxon>
        <taxon>Bacillota</taxon>
        <taxon>Bacilli</taxon>
        <taxon>Bacillales</taxon>
        <taxon>Staphylococcaceae</taxon>
        <taxon>Staphylococcus</taxon>
    </lineage>
</organism>
<dbReference type="EMBL" id="WPVZ01000682">
    <property type="protein sequence ID" value="MVL46378.1"/>
    <property type="molecule type" value="Genomic_DNA"/>
</dbReference>
<feature type="domain" description="Extracellular matrix-binding protein ebh GA module" evidence="3">
    <location>
        <begin position="273"/>
        <end position="332"/>
    </location>
</feature>
<proteinExistence type="predicted"/>
<feature type="domain" description="Extracellular matrix-binding protein ebh GA module" evidence="3">
    <location>
        <begin position="651"/>
        <end position="710"/>
    </location>
</feature>
<dbReference type="InterPro" id="IPR002988">
    <property type="entry name" value="GA_module"/>
</dbReference>
<comment type="caution">
    <text evidence="4">The sequence shown here is derived from an EMBL/GenBank/DDBJ whole genome shotgun (WGS) entry which is preliminary data.</text>
</comment>
<dbReference type="SUPFAM" id="SSF46997">
    <property type="entry name" value="Bacterial immunoglobulin/albumin-binding domains"/>
    <property type="match status" value="17"/>
</dbReference>
<dbReference type="AlphaFoldDB" id="A0A6B0D2P1"/>
<dbReference type="Gene3D" id="1.20.5.420">
    <property type="entry name" value="Immunoglobulin FC, subunit C"/>
    <property type="match status" value="16"/>
</dbReference>
<dbReference type="Gene3D" id="1.20.120.1850">
    <property type="entry name" value="Ebh helix bundles repeating unit (S and A modules)"/>
    <property type="match status" value="1"/>
</dbReference>
<feature type="non-terminal residue" evidence="4">
    <location>
        <position position="1"/>
    </location>
</feature>
<sequence>INQTSNPTMEPNTITQATSQVTTKEQALNGAQNLAQAKTTAKNNLNNLTSINNAQKDALTHSIDGATTVAGVNQETAKATELNNAMRSLQNGINDETQTKQTQKYLDAEPSKKSAYDQAVNAAKAILTKASGQNVDKAAVEQALQNVNSTKTALNGDAKLNEAKVAAKQTLGTLTHINNAQRTALDNEITQATNVEGVNTVKDKAQQLDSAMGQLETSIRDKDTTLQSQNYQDADDAKRTAYTQAVNAAATILNKTSGGNTPKADVERAMQAVTQANTALNGIQNLERAKQAANTAITNASDLNTKQKEALKAQVTSAGRVSAANGVEHTATELNNAMTALKRAIADKAETKASGNYVNADANKRQAYDEKVTAAENIISGTPTPTLTPSDVTNAATQVTNAKTQLNGNHNLDVAKQNANTAIDGLTSLNGPQKAKLKEQVGQATTLPNVQTVHDNAQTLNTAMKGLRDSIANEATIKAGQNYTDASQNKQTDYNNAVSAAKAIIGQTSSPTMNAQEINQAKDQVTAKQQALNGQENLRTAQTNAKQHLNGLSDLTDAQKEAAKRQIEGATHVNEVTQAQNNADALNTAMTNLKNGIQDQNTIKQGVNFTDADEAKRNAYTNAVTQAEQILNKAQGPNTAKDNVETALQNVQRAKNELNGNQNVANAKSTAKNNLNNLTLINNAQKDALKSQIEGATTVAGVNQVSTSASELNTAMSNLQSGINDEAATKSAQKYTDADREKQAAYNDAVSAAKTLLNKTAGANDNKAAVEQALQRVNTAKTALNGDARLNEAKNTAKQQLATMSHLTDAQKANLTDQINRGTTVAGVQGIQANAGTLDQAMNQLRQSIASKDATKASEDYHDANTDLQNAYNHAVSEAEGIISASNNPEMNPNTINQKASQVNSAKSALNGDEKLAAAKQTAKSDIGRLTDLNNAQRTAANAEVDHAPNLAAVTAAKNKATSLNTAMGNLKHALAEKDNTKRSVNYTDADQPKQQAYDTAVTQAEGITNANGSNANETQVQAALNQLNQAKNNLNGDNKVAQAKEAAKHALASYSNLNNAQSTAATSQIDNATTVAGVTAAQNTANELNTAMGQLQNGINDQNTVKQQVN</sequence>
<feature type="coiled-coil region" evidence="2">
    <location>
        <begin position="1014"/>
        <end position="1045"/>
    </location>
</feature>
<evidence type="ECO:0000256" key="2">
    <source>
        <dbReference type="SAM" id="Coils"/>
    </source>
</evidence>
<dbReference type="Pfam" id="PF01468">
    <property type="entry name" value="GA"/>
    <property type="match status" value="1"/>
</dbReference>
<reference evidence="4 5" key="1">
    <citation type="submission" date="2019-11" db="EMBL/GenBank/DDBJ databases">
        <title>Implementation of targeted gown and glove precautions to prevent Staphylococcus aureus acquisition in community-based nursing homes.</title>
        <authorList>
            <person name="Stine O.C."/>
        </authorList>
    </citation>
    <scope>NUCLEOTIDE SEQUENCE [LARGE SCALE GENOMIC DNA]</scope>
    <source>
        <strain evidence="4 5">S_2023.LVRQ.AN</strain>
    </source>
</reference>
<accession>A0A6B0D2P1</accession>
<evidence type="ECO:0000259" key="3">
    <source>
        <dbReference type="SMART" id="SM00844"/>
    </source>
</evidence>
<dbReference type="Proteomes" id="UP000434412">
    <property type="component" value="Unassembled WGS sequence"/>
</dbReference>
<protein>
    <submittedName>
        <fullName evidence="4">Hyperosmolarity resistance protein Ebh</fullName>
    </submittedName>
</protein>
<dbReference type="PANTHER" id="PTHR33150:SF1">
    <property type="entry name" value="EXTRACELLULAR MATRIX-BINDING PROTEIN EBH"/>
    <property type="match status" value="1"/>
</dbReference>
<dbReference type="InterPro" id="IPR051197">
    <property type="entry name" value="ECM-binding_protein"/>
</dbReference>
<dbReference type="SMART" id="SM00844">
    <property type="entry name" value="GA"/>
    <property type="match status" value="9"/>
</dbReference>
<feature type="domain" description="Extracellular matrix-binding protein ebh GA module" evidence="3">
    <location>
        <begin position="147"/>
        <end position="206"/>
    </location>
</feature>
<evidence type="ECO:0000313" key="4">
    <source>
        <dbReference type="EMBL" id="MVL46378.1"/>
    </source>
</evidence>
<gene>
    <name evidence="4" type="ORF">GO941_12885</name>
</gene>
<feature type="domain" description="Extracellular matrix-binding protein ebh GA module" evidence="3">
    <location>
        <begin position="525"/>
        <end position="584"/>
    </location>
</feature>
<feature type="domain" description="Extracellular matrix-binding protein ebh GA module" evidence="3">
    <location>
        <begin position="903"/>
        <end position="962"/>
    </location>
</feature>
<name>A0A6B0D2P1_STAAU</name>
<feature type="domain" description="Extracellular matrix-binding protein ebh GA module" evidence="3">
    <location>
        <begin position="21"/>
        <end position="80"/>
    </location>
</feature>
<feature type="domain" description="Extracellular matrix-binding protein ebh GA module" evidence="3">
    <location>
        <begin position="1028"/>
        <end position="1087"/>
    </location>
</feature>
<dbReference type="Pfam" id="PF07554">
    <property type="entry name" value="FIVAR"/>
    <property type="match status" value="9"/>
</dbReference>
<feature type="coiled-coil region" evidence="2">
    <location>
        <begin position="641"/>
        <end position="668"/>
    </location>
</feature>
<keyword evidence="2" id="KW-0175">Coiled coil</keyword>
<feature type="domain" description="Extracellular matrix-binding protein ebh GA module" evidence="3">
    <location>
        <begin position="399"/>
        <end position="458"/>
    </location>
</feature>
<feature type="domain" description="Extracellular matrix-binding protein ebh GA module" evidence="3">
    <location>
        <begin position="777"/>
        <end position="836"/>
    </location>
</feature>
<feature type="non-terminal residue" evidence="4">
    <location>
        <position position="1111"/>
    </location>
</feature>
<keyword evidence="1" id="KW-0677">Repeat</keyword>
<evidence type="ECO:0000313" key="5">
    <source>
        <dbReference type="Proteomes" id="UP000434412"/>
    </source>
</evidence>
<dbReference type="InterPro" id="IPR020840">
    <property type="entry name" value="Extracell_matrix-bd_GA"/>
</dbReference>
<dbReference type="PANTHER" id="PTHR33150">
    <property type="entry name" value="EXTRACELLULAR MATRIX-BINDING PROTEIN EBH"/>
    <property type="match status" value="1"/>
</dbReference>
<evidence type="ECO:0000256" key="1">
    <source>
        <dbReference type="ARBA" id="ARBA00022737"/>
    </source>
</evidence>
<dbReference type="InterPro" id="IPR009063">
    <property type="entry name" value="Ig/albumin-bd_sf"/>
</dbReference>